<dbReference type="Proteomes" id="UP000838102">
    <property type="component" value="Unassembled WGS sequence"/>
</dbReference>
<protein>
    <recommendedName>
        <fullName evidence="1">Tail spike domain-containing protein</fullName>
    </recommendedName>
</protein>
<dbReference type="Pfam" id="PF06605">
    <property type="entry name" value="Prophage_tail"/>
    <property type="match status" value="1"/>
</dbReference>
<evidence type="ECO:0000259" key="1">
    <source>
        <dbReference type="Pfam" id="PF06605"/>
    </source>
</evidence>
<evidence type="ECO:0000313" key="3">
    <source>
        <dbReference type="Proteomes" id="UP000838102"/>
    </source>
</evidence>
<organism evidence="2 3">
    <name type="scientific">Convivina praedatoris</name>
    <dbReference type="NCBI Taxonomy" id="2880963"/>
    <lineage>
        <taxon>Bacteria</taxon>
        <taxon>Bacillati</taxon>
        <taxon>Bacillota</taxon>
        <taxon>Bacilli</taxon>
        <taxon>Lactobacillales</taxon>
        <taxon>Lactobacillaceae</taxon>
        <taxon>Convivina</taxon>
    </lineage>
</organism>
<dbReference type="EMBL" id="CAKOEU010000004">
    <property type="protein sequence ID" value="CAH1854706.1"/>
    <property type="molecule type" value="Genomic_DNA"/>
</dbReference>
<dbReference type="Gene3D" id="3.55.50.40">
    <property type="match status" value="1"/>
</dbReference>
<name>A0ABN8H9A7_9LACO</name>
<gene>
    <name evidence="2" type="ORF">LMG032447_00917</name>
</gene>
<evidence type="ECO:0000313" key="2">
    <source>
        <dbReference type="EMBL" id="CAH1854706.1"/>
    </source>
</evidence>
<dbReference type="InterPro" id="IPR010572">
    <property type="entry name" value="Tail_dom"/>
</dbReference>
<sequence>MELANNFVIFKNASGDEAAANTFALQVTENINELSTCTFQILSEAQNKVAIEMLQPLTKFYIPTVGQWFQITNVSSNSQVNTRLFNISGVQVGTALHAKFIEDKLNGSQSLDACMQFITKDTAFSYVINDHFNNYGFSDGFGGDYADQLLMSTLKDDFGFELLFDNYTIHIYKQIGQNDQFVFVDGYNASKINSTEDYTNVATYIKGNGKPNEGENATGYQATADYLSPNASIWGKIQAQTISDERFTDSNALRDYIKSKLQDYPIVQYTMERAEFEHHAKFAEVNNVKIGNYGLLKDRLGIDVDVRIIGMSYYPNDPNQTDTVTFGNKLFDFAHNMQMQGSARRMNESIKKDLSGINESVQDLLGNKIGLEFAGKVTTHG</sequence>
<dbReference type="InterPro" id="IPR007119">
    <property type="entry name" value="Phage_tail_spike_N"/>
</dbReference>
<comment type="caution">
    <text evidence="2">The sequence shown here is derived from an EMBL/GenBank/DDBJ whole genome shotgun (WGS) entry which is preliminary data.</text>
</comment>
<accession>A0ABN8H9A7</accession>
<feature type="domain" description="Tail spike" evidence="1">
    <location>
        <begin position="98"/>
        <end position="335"/>
    </location>
</feature>
<keyword evidence="3" id="KW-1185">Reference proteome</keyword>
<proteinExistence type="predicted"/>
<reference evidence="2" key="1">
    <citation type="submission" date="2022-03" db="EMBL/GenBank/DDBJ databases">
        <authorList>
            <person name="Hettiarachchi G."/>
        </authorList>
    </citation>
    <scope>NUCLEOTIDE SEQUENCE</scope>
    <source>
        <strain evidence="2">LMG 32447</strain>
    </source>
</reference>
<dbReference type="NCBIfam" id="TIGR01665">
    <property type="entry name" value="put_anti_recept"/>
    <property type="match status" value="1"/>
</dbReference>
<dbReference type="RefSeq" id="WP_248706316.1">
    <property type="nucleotide sequence ID" value="NZ_CAKOEU010000004.1"/>
</dbReference>